<evidence type="ECO:0000256" key="2">
    <source>
        <dbReference type="ARBA" id="ARBA00022692"/>
    </source>
</evidence>
<feature type="transmembrane region" description="Helical" evidence="5">
    <location>
        <begin position="32"/>
        <end position="52"/>
    </location>
</feature>
<feature type="transmembrane region" description="Helical" evidence="5">
    <location>
        <begin position="362"/>
        <end position="379"/>
    </location>
</feature>
<feature type="transmembrane region" description="Helical" evidence="5">
    <location>
        <begin position="456"/>
        <end position="476"/>
    </location>
</feature>
<dbReference type="Pfam" id="PF07690">
    <property type="entry name" value="MFS_1"/>
    <property type="match status" value="1"/>
</dbReference>
<comment type="caution">
    <text evidence="6">The sequence shown here is derived from an EMBL/GenBank/DDBJ whole genome shotgun (WGS) entry which is preliminary data.</text>
</comment>
<dbReference type="InterPro" id="IPR011701">
    <property type="entry name" value="MFS"/>
</dbReference>
<dbReference type="GO" id="GO:0022857">
    <property type="term" value="F:transmembrane transporter activity"/>
    <property type="evidence" value="ECO:0007669"/>
    <property type="project" value="InterPro"/>
</dbReference>
<evidence type="ECO:0008006" key="8">
    <source>
        <dbReference type="Google" id="ProtNLM"/>
    </source>
</evidence>
<organism evidence="6 7">
    <name type="scientific">Penicillium chermesinum</name>
    <dbReference type="NCBI Taxonomy" id="63820"/>
    <lineage>
        <taxon>Eukaryota</taxon>
        <taxon>Fungi</taxon>
        <taxon>Dikarya</taxon>
        <taxon>Ascomycota</taxon>
        <taxon>Pezizomycotina</taxon>
        <taxon>Eurotiomycetes</taxon>
        <taxon>Eurotiomycetidae</taxon>
        <taxon>Eurotiales</taxon>
        <taxon>Aspergillaceae</taxon>
        <taxon>Penicillium</taxon>
    </lineage>
</organism>
<accession>A0A9W9TFB0</accession>
<comment type="subcellular location">
    <subcellularLocation>
        <location evidence="1">Membrane</location>
        <topology evidence="1">Multi-pass membrane protein</topology>
    </subcellularLocation>
</comment>
<dbReference type="InterPro" id="IPR036259">
    <property type="entry name" value="MFS_trans_sf"/>
</dbReference>
<feature type="transmembrane region" description="Helical" evidence="5">
    <location>
        <begin position="217"/>
        <end position="237"/>
    </location>
</feature>
<keyword evidence="4 5" id="KW-0472">Membrane</keyword>
<gene>
    <name evidence="6" type="ORF">N7468_009767</name>
</gene>
<dbReference type="GeneID" id="83206366"/>
<dbReference type="EMBL" id="JAPQKS010000007">
    <property type="protein sequence ID" value="KAJ5220563.1"/>
    <property type="molecule type" value="Genomic_DNA"/>
</dbReference>
<protein>
    <recommendedName>
        <fullName evidence="8">Major facilitator superfamily (MFS) profile domain-containing protein</fullName>
    </recommendedName>
</protein>
<dbReference type="Proteomes" id="UP001150941">
    <property type="component" value="Unassembled WGS sequence"/>
</dbReference>
<feature type="transmembrane region" description="Helical" evidence="5">
    <location>
        <begin position="385"/>
        <end position="409"/>
    </location>
</feature>
<evidence type="ECO:0000313" key="7">
    <source>
        <dbReference type="Proteomes" id="UP001150941"/>
    </source>
</evidence>
<reference evidence="6" key="1">
    <citation type="submission" date="2022-11" db="EMBL/GenBank/DDBJ databases">
        <authorList>
            <person name="Petersen C."/>
        </authorList>
    </citation>
    <scope>NUCLEOTIDE SEQUENCE</scope>
    <source>
        <strain evidence="6">IBT 19713</strain>
    </source>
</reference>
<feature type="transmembrane region" description="Helical" evidence="5">
    <location>
        <begin position="288"/>
        <end position="313"/>
    </location>
</feature>
<dbReference type="Gene3D" id="1.20.1250.20">
    <property type="entry name" value="MFS general substrate transporter like domains"/>
    <property type="match status" value="1"/>
</dbReference>
<keyword evidence="3 5" id="KW-1133">Transmembrane helix</keyword>
<feature type="transmembrane region" description="Helical" evidence="5">
    <location>
        <begin position="189"/>
        <end position="211"/>
    </location>
</feature>
<proteinExistence type="predicted"/>
<name>A0A9W9TFB0_9EURO</name>
<dbReference type="PANTHER" id="PTHR23507">
    <property type="entry name" value="ZGC:174356"/>
    <property type="match status" value="1"/>
</dbReference>
<dbReference type="RefSeq" id="XP_058327393.1">
    <property type="nucleotide sequence ID" value="XM_058479063.1"/>
</dbReference>
<sequence length="480" mass="52205">MPADHGENTPLLDTSRPHQGRLRNALPQWTSIQWRVMLLSAFLMFSVNFGHFMGTAPQLLIFENTICENYKRSLGREASHTTLGLDGDICKSEPVQTELAFISGWKNTLDVLPALLLALPYGVLADKFGRRPFVILSTAATAISWFNLPLRLVWLTGMFRAPGGGDQFATFILMTIIADVFSEKQRTTALFRLASLPIIAEVVATPISATLMKVNPWTPFLVGPLIVLAGAVFSVLVPETLNKSESRSTEGTAASPLPPSKPNARSLITSKAKHFIADTKFLWETPKLLICLVVVFAGVLDKSSLFLLIQYASAKLHWTIARASYLISIRGCMTLATFLVFVPLLSSFLIRHLHYITLEKDLVIAKIAVTSGIIGYLLIFTASDAVLLTIGCLFVSLSMPFVITVISIATCFTPAEHVATLYTAMSVSQSIGIIAAGPMFAKLYTAGMHIGLEWSGLPFAAAATLFALILISLLFLGPNS</sequence>
<dbReference type="CDD" id="cd06174">
    <property type="entry name" value="MFS"/>
    <property type="match status" value="1"/>
</dbReference>
<evidence type="ECO:0000256" key="5">
    <source>
        <dbReference type="SAM" id="Phobius"/>
    </source>
</evidence>
<evidence type="ECO:0000256" key="3">
    <source>
        <dbReference type="ARBA" id="ARBA00022989"/>
    </source>
</evidence>
<feature type="transmembrane region" description="Helical" evidence="5">
    <location>
        <begin position="166"/>
        <end position="182"/>
    </location>
</feature>
<feature type="transmembrane region" description="Helical" evidence="5">
    <location>
        <begin position="325"/>
        <end position="350"/>
    </location>
</feature>
<feature type="transmembrane region" description="Helical" evidence="5">
    <location>
        <begin position="133"/>
        <end position="154"/>
    </location>
</feature>
<dbReference type="PANTHER" id="PTHR23507:SF1">
    <property type="entry name" value="FI18259P1-RELATED"/>
    <property type="match status" value="1"/>
</dbReference>
<dbReference type="SUPFAM" id="SSF103473">
    <property type="entry name" value="MFS general substrate transporter"/>
    <property type="match status" value="1"/>
</dbReference>
<keyword evidence="2 5" id="KW-0812">Transmembrane</keyword>
<evidence type="ECO:0000313" key="6">
    <source>
        <dbReference type="EMBL" id="KAJ5220563.1"/>
    </source>
</evidence>
<keyword evidence="7" id="KW-1185">Reference proteome</keyword>
<evidence type="ECO:0000256" key="4">
    <source>
        <dbReference type="ARBA" id="ARBA00023136"/>
    </source>
</evidence>
<dbReference type="GO" id="GO:0016020">
    <property type="term" value="C:membrane"/>
    <property type="evidence" value="ECO:0007669"/>
    <property type="project" value="UniProtKB-SubCell"/>
</dbReference>
<dbReference type="OrthoDB" id="194139at2759"/>
<feature type="transmembrane region" description="Helical" evidence="5">
    <location>
        <begin position="421"/>
        <end position="444"/>
    </location>
</feature>
<dbReference type="AlphaFoldDB" id="A0A9W9TFB0"/>
<evidence type="ECO:0000256" key="1">
    <source>
        <dbReference type="ARBA" id="ARBA00004141"/>
    </source>
</evidence>
<reference evidence="6" key="2">
    <citation type="journal article" date="2023" name="IMA Fungus">
        <title>Comparative genomic study of the Penicillium genus elucidates a diverse pangenome and 15 lateral gene transfer events.</title>
        <authorList>
            <person name="Petersen C."/>
            <person name="Sorensen T."/>
            <person name="Nielsen M.R."/>
            <person name="Sondergaard T.E."/>
            <person name="Sorensen J.L."/>
            <person name="Fitzpatrick D.A."/>
            <person name="Frisvad J.C."/>
            <person name="Nielsen K.L."/>
        </authorList>
    </citation>
    <scope>NUCLEOTIDE SEQUENCE</scope>
    <source>
        <strain evidence="6">IBT 19713</strain>
    </source>
</reference>